<feature type="transmembrane region" description="Helical" evidence="1">
    <location>
        <begin position="98"/>
        <end position="122"/>
    </location>
</feature>
<sequence>MEKKNCHHNSAFFSVIVPDFRYYGDFSFFPPIAFPFPSPYVFIFYHLDRICFIIDKDKSKKKNIFFFFTFCNLSLLTRKHSTSYASYVHKRRISIMPYLHNLCIIGLSTHTLFIMRTILYLVCLHTNDNRETTIVILYTNFGSPYC</sequence>
<keyword evidence="3" id="KW-1185">Reference proteome</keyword>
<dbReference type="EMBL" id="QKWP01000605">
    <property type="protein sequence ID" value="RIB17443.1"/>
    <property type="molecule type" value="Genomic_DNA"/>
</dbReference>
<organism evidence="2 3">
    <name type="scientific">Gigaspora rosea</name>
    <dbReference type="NCBI Taxonomy" id="44941"/>
    <lineage>
        <taxon>Eukaryota</taxon>
        <taxon>Fungi</taxon>
        <taxon>Fungi incertae sedis</taxon>
        <taxon>Mucoromycota</taxon>
        <taxon>Glomeromycotina</taxon>
        <taxon>Glomeromycetes</taxon>
        <taxon>Diversisporales</taxon>
        <taxon>Gigasporaceae</taxon>
        <taxon>Gigaspora</taxon>
    </lineage>
</organism>
<keyword evidence="1" id="KW-0472">Membrane</keyword>
<gene>
    <name evidence="2" type="ORF">C2G38_1432520</name>
</gene>
<evidence type="ECO:0000313" key="3">
    <source>
        <dbReference type="Proteomes" id="UP000266673"/>
    </source>
</evidence>
<keyword evidence="1" id="KW-1133">Transmembrane helix</keyword>
<reference evidence="2 3" key="1">
    <citation type="submission" date="2018-06" db="EMBL/GenBank/DDBJ databases">
        <title>Comparative genomics reveals the genomic features of Rhizophagus irregularis, R. cerebriforme, R. diaphanum and Gigaspora rosea, and their symbiotic lifestyle signature.</title>
        <authorList>
            <person name="Morin E."/>
            <person name="San Clemente H."/>
            <person name="Chen E.C.H."/>
            <person name="De La Providencia I."/>
            <person name="Hainaut M."/>
            <person name="Kuo A."/>
            <person name="Kohler A."/>
            <person name="Murat C."/>
            <person name="Tang N."/>
            <person name="Roy S."/>
            <person name="Loubradou J."/>
            <person name="Henrissat B."/>
            <person name="Grigoriev I.V."/>
            <person name="Corradi N."/>
            <person name="Roux C."/>
            <person name="Martin F.M."/>
        </authorList>
    </citation>
    <scope>NUCLEOTIDE SEQUENCE [LARGE SCALE GENOMIC DNA]</scope>
    <source>
        <strain evidence="2 3">DAOM 194757</strain>
    </source>
</reference>
<evidence type="ECO:0000313" key="2">
    <source>
        <dbReference type="EMBL" id="RIB17443.1"/>
    </source>
</evidence>
<keyword evidence="1" id="KW-0812">Transmembrane</keyword>
<evidence type="ECO:0000256" key="1">
    <source>
        <dbReference type="SAM" id="Phobius"/>
    </source>
</evidence>
<name>A0A397VBS2_9GLOM</name>
<dbReference type="Proteomes" id="UP000266673">
    <property type="component" value="Unassembled WGS sequence"/>
</dbReference>
<comment type="caution">
    <text evidence="2">The sequence shown here is derived from an EMBL/GenBank/DDBJ whole genome shotgun (WGS) entry which is preliminary data.</text>
</comment>
<dbReference type="AlphaFoldDB" id="A0A397VBS2"/>
<accession>A0A397VBS2</accession>
<proteinExistence type="predicted"/>
<protein>
    <submittedName>
        <fullName evidence="2">Uncharacterized protein</fullName>
    </submittedName>
</protein>